<keyword evidence="1" id="KW-0472">Membrane</keyword>
<protein>
    <submittedName>
        <fullName evidence="2">Uncharacterized protein</fullName>
    </submittedName>
</protein>
<keyword evidence="1" id="KW-0812">Transmembrane</keyword>
<comment type="caution">
    <text evidence="2">The sequence shown here is derived from an EMBL/GenBank/DDBJ whole genome shotgun (WGS) entry which is preliminary data.</text>
</comment>
<feature type="transmembrane region" description="Helical" evidence="1">
    <location>
        <begin position="9"/>
        <end position="31"/>
    </location>
</feature>
<sequence length="67" mass="6754">MRENSALRAVWLAIIIVVSIVAGIAAALLSVAGGMEIPPAILAGAAAFAGATVLLLQVARFAMNHAE</sequence>
<evidence type="ECO:0000313" key="3">
    <source>
        <dbReference type="Proteomes" id="UP001240984"/>
    </source>
</evidence>
<dbReference type="RefSeq" id="WP_306830936.1">
    <property type="nucleotide sequence ID" value="NZ_JAUSRA010000001.1"/>
</dbReference>
<organism evidence="2 3">
    <name type="scientific">Catenuloplanes nepalensis</name>
    <dbReference type="NCBI Taxonomy" id="587533"/>
    <lineage>
        <taxon>Bacteria</taxon>
        <taxon>Bacillati</taxon>
        <taxon>Actinomycetota</taxon>
        <taxon>Actinomycetes</taxon>
        <taxon>Micromonosporales</taxon>
        <taxon>Micromonosporaceae</taxon>
        <taxon>Catenuloplanes</taxon>
    </lineage>
</organism>
<dbReference type="EMBL" id="JAUSRA010000001">
    <property type="protein sequence ID" value="MDP9795268.1"/>
    <property type="molecule type" value="Genomic_DNA"/>
</dbReference>
<evidence type="ECO:0000256" key="1">
    <source>
        <dbReference type="SAM" id="Phobius"/>
    </source>
</evidence>
<accession>A0ABT9MV16</accession>
<dbReference type="Proteomes" id="UP001240984">
    <property type="component" value="Unassembled WGS sequence"/>
</dbReference>
<feature type="transmembrane region" description="Helical" evidence="1">
    <location>
        <begin position="37"/>
        <end position="56"/>
    </location>
</feature>
<gene>
    <name evidence="2" type="ORF">J2S43_003780</name>
</gene>
<proteinExistence type="predicted"/>
<evidence type="ECO:0000313" key="2">
    <source>
        <dbReference type="EMBL" id="MDP9795268.1"/>
    </source>
</evidence>
<keyword evidence="3" id="KW-1185">Reference proteome</keyword>
<reference evidence="2 3" key="1">
    <citation type="submission" date="2023-07" db="EMBL/GenBank/DDBJ databases">
        <title>Sequencing the genomes of 1000 actinobacteria strains.</title>
        <authorList>
            <person name="Klenk H.-P."/>
        </authorList>
    </citation>
    <scope>NUCLEOTIDE SEQUENCE [LARGE SCALE GENOMIC DNA]</scope>
    <source>
        <strain evidence="2 3">DSM 44710</strain>
    </source>
</reference>
<name>A0ABT9MV16_9ACTN</name>
<keyword evidence="1" id="KW-1133">Transmembrane helix</keyword>